<dbReference type="InterPro" id="IPR006638">
    <property type="entry name" value="Elp3/MiaA/NifB-like_rSAM"/>
</dbReference>
<comment type="caution">
    <text evidence="10">The sequence shown here is derived from an EMBL/GenBank/DDBJ whole genome shotgun (WGS) entry which is preliminary data.</text>
</comment>
<dbReference type="SFLD" id="SFLDS00029">
    <property type="entry name" value="Radical_SAM"/>
    <property type="match status" value="1"/>
</dbReference>
<dbReference type="PANTHER" id="PTHR43020">
    <property type="entry name" value="CDK5 REGULATORY SUBUNIT-ASSOCIATED PROTEIN 1"/>
    <property type="match status" value="1"/>
</dbReference>
<dbReference type="InterPro" id="IPR005839">
    <property type="entry name" value="Methylthiotransferase"/>
</dbReference>
<dbReference type="InterPro" id="IPR023404">
    <property type="entry name" value="rSAM_horseshoe"/>
</dbReference>
<evidence type="ECO:0000259" key="8">
    <source>
        <dbReference type="PROSITE" id="PS51449"/>
    </source>
</evidence>
<dbReference type="PANTHER" id="PTHR43020:SF2">
    <property type="entry name" value="MITOCHONDRIAL TRNA METHYLTHIOTRANSFERASE CDK5RAP1"/>
    <property type="match status" value="1"/>
</dbReference>
<keyword evidence="6" id="KW-0408">Iron</keyword>
<evidence type="ECO:0000256" key="7">
    <source>
        <dbReference type="ARBA" id="ARBA00023014"/>
    </source>
</evidence>
<dbReference type="Pfam" id="PF04055">
    <property type="entry name" value="Radical_SAM"/>
    <property type="match status" value="1"/>
</dbReference>
<dbReference type="Pfam" id="PF00919">
    <property type="entry name" value="UPF0004"/>
    <property type="match status" value="1"/>
</dbReference>
<dbReference type="NCBIfam" id="TIGR01579">
    <property type="entry name" value="MiaB-like-C"/>
    <property type="match status" value="1"/>
</dbReference>
<dbReference type="InterPro" id="IPR058240">
    <property type="entry name" value="rSAM_sf"/>
</dbReference>
<dbReference type="InterPro" id="IPR007197">
    <property type="entry name" value="rSAM"/>
</dbReference>
<feature type="domain" description="MTTase N-terminal" evidence="8">
    <location>
        <begin position="1"/>
        <end position="113"/>
    </location>
</feature>
<dbReference type="AlphaFoldDB" id="A0A6B0YT66"/>
<protein>
    <submittedName>
        <fullName evidence="10">tRNA (N(6)-L-threonylcarbamoyladenosine(37)-C(2))-methylthiotransferase MtaB</fullName>
    </submittedName>
</protein>
<evidence type="ECO:0000256" key="3">
    <source>
        <dbReference type="ARBA" id="ARBA00022679"/>
    </source>
</evidence>
<dbReference type="NCBIfam" id="TIGR00089">
    <property type="entry name" value="MiaB/RimO family radical SAM methylthiotransferase"/>
    <property type="match status" value="1"/>
</dbReference>
<dbReference type="GO" id="GO:0005829">
    <property type="term" value="C:cytosol"/>
    <property type="evidence" value="ECO:0007669"/>
    <property type="project" value="TreeGrafter"/>
</dbReference>
<sequence length="453" mass="49916">MRVFLDQLGCRLNFSENSTLAGRLNAAGHRIVGRPEDAQVIVLNTCAVTSQAARKSRQAARHLNKRNPDARIAITGCYATLAPQESAALPGVELVADNHDKEMLHTLLEPWSAELSDPDDLFRIQPHGTPFAPASPEEGEGRTRAFVKVQDGCQNRCTFCIVTALRGDSRSRTTADVVQEVQALVDGGFREAVLTGVHLGAFGRDLPGRQRTDLKELTAAILTDTDIARLRLSSLEPWELADGFFDLWQRWPGRLCPHLHLPLQAGTDAQLRRMARRCTVASFRKLAADARAAIPNLIITTDLIVGFPGETETDFEEGLGFVEEMRFAHAHIFPFSPRAGTAAAGFDEQVPKAVKRERSRRMHQVVAHTAEMERRRFVGSTRPVLWEGSGQPLTDQVDAFLWGGLTDNYLRVSAQAPAGLDLSNRITPARLDELHGETMYGEPLLHEARTAGT</sequence>
<dbReference type="SUPFAM" id="SSF102114">
    <property type="entry name" value="Radical SAM enzymes"/>
    <property type="match status" value="1"/>
</dbReference>
<dbReference type="SFLD" id="SFLDG01061">
    <property type="entry name" value="methylthiotransferase"/>
    <property type="match status" value="1"/>
</dbReference>
<dbReference type="FunFam" id="3.80.30.20:FF:000001">
    <property type="entry name" value="tRNA-2-methylthio-N(6)-dimethylallyladenosine synthase 2"/>
    <property type="match status" value="1"/>
</dbReference>
<keyword evidence="2" id="KW-0004">4Fe-4S</keyword>
<evidence type="ECO:0000256" key="5">
    <source>
        <dbReference type="ARBA" id="ARBA00022723"/>
    </source>
</evidence>
<reference evidence="10" key="1">
    <citation type="submission" date="2019-09" db="EMBL/GenBank/DDBJ databases">
        <title>Characterisation of the sponge microbiome using genome-centric metagenomics.</title>
        <authorList>
            <person name="Engelberts J.P."/>
            <person name="Robbins S.J."/>
            <person name="De Goeij J.M."/>
            <person name="Aranda M."/>
            <person name="Bell S.C."/>
            <person name="Webster N.S."/>
        </authorList>
    </citation>
    <scope>NUCLEOTIDE SEQUENCE</scope>
    <source>
        <strain evidence="10">SB0664_bin_27</strain>
    </source>
</reference>
<dbReference type="InterPro" id="IPR013848">
    <property type="entry name" value="Methylthiotransferase_N"/>
</dbReference>
<keyword evidence="4" id="KW-0949">S-adenosyl-L-methionine</keyword>
<dbReference type="InterPro" id="IPR020612">
    <property type="entry name" value="Methylthiotransferase_CS"/>
</dbReference>
<keyword evidence="5" id="KW-0479">Metal-binding</keyword>
<dbReference type="SFLD" id="SFLDG01082">
    <property type="entry name" value="B12-binding_domain_containing"/>
    <property type="match status" value="1"/>
</dbReference>
<evidence type="ECO:0000256" key="6">
    <source>
        <dbReference type="ARBA" id="ARBA00023004"/>
    </source>
</evidence>
<dbReference type="EMBL" id="VXRG01000072">
    <property type="protein sequence ID" value="MXY93501.1"/>
    <property type="molecule type" value="Genomic_DNA"/>
</dbReference>
<keyword evidence="7" id="KW-0411">Iron-sulfur</keyword>
<dbReference type="GO" id="GO:0035597">
    <property type="term" value="F:tRNA-2-methylthio-N(6)-dimethylallyladenosine(37) synthase activity"/>
    <property type="evidence" value="ECO:0007669"/>
    <property type="project" value="TreeGrafter"/>
</dbReference>
<dbReference type="GO" id="GO:0051539">
    <property type="term" value="F:4 iron, 4 sulfur cluster binding"/>
    <property type="evidence" value="ECO:0007669"/>
    <property type="project" value="UniProtKB-KW"/>
</dbReference>
<evidence type="ECO:0000256" key="4">
    <source>
        <dbReference type="ARBA" id="ARBA00022691"/>
    </source>
</evidence>
<gene>
    <name evidence="10" type="primary">mtaB</name>
    <name evidence="10" type="ORF">F4Y42_08645</name>
</gene>
<evidence type="ECO:0000256" key="2">
    <source>
        <dbReference type="ARBA" id="ARBA00022485"/>
    </source>
</evidence>
<proteinExistence type="predicted"/>
<dbReference type="CDD" id="cd01335">
    <property type="entry name" value="Radical_SAM"/>
    <property type="match status" value="1"/>
</dbReference>
<dbReference type="InterPro" id="IPR006467">
    <property type="entry name" value="MiaB-like_bact"/>
</dbReference>
<dbReference type="PROSITE" id="PS51918">
    <property type="entry name" value="RADICAL_SAM"/>
    <property type="match status" value="1"/>
</dbReference>
<accession>A0A6B0YT66</accession>
<dbReference type="SMART" id="SM00729">
    <property type="entry name" value="Elp3"/>
    <property type="match status" value="1"/>
</dbReference>
<keyword evidence="3 10" id="KW-0808">Transferase</keyword>
<dbReference type="Gene3D" id="3.80.30.20">
    <property type="entry name" value="tm_1862 like domain"/>
    <property type="match status" value="1"/>
</dbReference>
<evidence type="ECO:0000256" key="1">
    <source>
        <dbReference type="ARBA" id="ARBA00001966"/>
    </source>
</evidence>
<organism evidence="10">
    <name type="scientific">Caldilineaceae bacterium SB0664_bin_27</name>
    <dbReference type="NCBI Taxonomy" id="2605260"/>
    <lineage>
        <taxon>Bacteria</taxon>
        <taxon>Bacillati</taxon>
        <taxon>Chloroflexota</taxon>
        <taxon>Caldilineae</taxon>
        <taxon>Caldilineales</taxon>
        <taxon>Caldilineaceae</taxon>
    </lineage>
</organism>
<comment type="cofactor">
    <cofactor evidence="1">
        <name>[4Fe-4S] cluster</name>
        <dbReference type="ChEBI" id="CHEBI:49883"/>
    </cofactor>
</comment>
<dbReference type="PROSITE" id="PS51449">
    <property type="entry name" value="MTTASE_N"/>
    <property type="match status" value="1"/>
</dbReference>
<name>A0A6B0YT66_9CHLR</name>
<dbReference type="Gene3D" id="3.40.50.12160">
    <property type="entry name" value="Methylthiotransferase, N-terminal domain"/>
    <property type="match status" value="1"/>
</dbReference>
<evidence type="ECO:0000259" key="9">
    <source>
        <dbReference type="PROSITE" id="PS51918"/>
    </source>
</evidence>
<dbReference type="PROSITE" id="PS01278">
    <property type="entry name" value="MTTASE_RADICAL"/>
    <property type="match status" value="1"/>
</dbReference>
<dbReference type="InterPro" id="IPR038135">
    <property type="entry name" value="Methylthiotransferase_N_sf"/>
</dbReference>
<evidence type="ECO:0000313" key="10">
    <source>
        <dbReference type="EMBL" id="MXY93501.1"/>
    </source>
</evidence>
<dbReference type="GO" id="GO:0046872">
    <property type="term" value="F:metal ion binding"/>
    <property type="evidence" value="ECO:0007669"/>
    <property type="project" value="UniProtKB-KW"/>
</dbReference>
<feature type="domain" description="Radical SAM core" evidence="9">
    <location>
        <begin position="139"/>
        <end position="373"/>
    </location>
</feature>